<evidence type="ECO:0000313" key="6">
    <source>
        <dbReference type="EMBL" id="CAA0827052.1"/>
    </source>
</evidence>
<name>A0A9N7NDW8_STRHE</name>
<sequence>MLTTAKAKTISERLVVIDTLERLGVGYHFDREIEEQLQDIMTRFESEAQGYDLFTTALGFRILRQHHHYVSH</sequence>
<dbReference type="Proteomes" id="UP001153555">
    <property type="component" value="Unassembled WGS sequence"/>
</dbReference>
<evidence type="ECO:0000256" key="3">
    <source>
        <dbReference type="ARBA" id="ARBA00022842"/>
    </source>
</evidence>
<dbReference type="PANTHER" id="PTHR31225">
    <property type="entry name" value="OS04G0344100 PROTEIN-RELATED"/>
    <property type="match status" value="1"/>
</dbReference>
<gene>
    <name evidence="6" type="ORF">SHERM_22748</name>
</gene>
<feature type="non-terminal residue" evidence="6">
    <location>
        <position position="72"/>
    </location>
</feature>
<proteinExistence type="predicted"/>
<evidence type="ECO:0000256" key="2">
    <source>
        <dbReference type="ARBA" id="ARBA00004721"/>
    </source>
</evidence>
<dbReference type="InterPro" id="IPR050148">
    <property type="entry name" value="Terpene_synthase-like"/>
</dbReference>
<dbReference type="OrthoDB" id="912742at2759"/>
<dbReference type="SUPFAM" id="SSF48239">
    <property type="entry name" value="Terpenoid cyclases/Protein prenyltransferases"/>
    <property type="match status" value="1"/>
</dbReference>
<reference evidence="6" key="1">
    <citation type="submission" date="2019-12" db="EMBL/GenBank/DDBJ databases">
        <authorList>
            <person name="Scholes J."/>
        </authorList>
    </citation>
    <scope>NUCLEOTIDE SEQUENCE</scope>
</reference>
<dbReference type="Gene3D" id="1.50.10.130">
    <property type="entry name" value="Terpene synthase, N-terminal domain"/>
    <property type="match status" value="1"/>
</dbReference>
<comment type="pathway">
    <text evidence="2">Secondary metabolite biosynthesis; terpenoid biosynthesis.</text>
</comment>
<dbReference type="GO" id="GO:0010333">
    <property type="term" value="F:terpene synthase activity"/>
    <property type="evidence" value="ECO:0007669"/>
    <property type="project" value="InterPro"/>
</dbReference>
<keyword evidence="3" id="KW-0460">Magnesium</keyword>
<keyword evidence="4" id="KW-0456">Lyase</keyword>
<evidence type="ECO:0000259" key="5">
    <source>
        <dbReference type="Pfam" id="PF01397"/>
    </source>
</evidence>
<dbReference type="EMBL" id="CACSLK010027705">
    <property type="protein sequence ID" value="CAA0827052.1"/>
    <property type="molecule type" value="Genomic_DNA"/>
</dbReference>
<dbReference type="PANTHER" id="PTHR31225:SF253">
    <property type="entry name" value="SESQUITERPENE SYNTHASE 31"/>
    <property type="match status" value="1"/>
</dbReference>
<evidence type="ECO:0000256" key="4">
    <source>
        <dbReference type="ARBA" id="ARBA00023239"/>
    </source>
</evidence>
<organism evidence="6 7">
    <name type="scientific">Striga hermonthica</name>
    <name type="common">Purple witchweed</name>
    <name type="synonym">Buchnera hermonthica</name>
    <dbReference type="NCBI Taxonomy" id="68872"/>
    <lineage>
        <taxon>Eukaryota</taxon>
        <taxon>Viridiplantae</taxon>
        <taxon>Streptophyta</taxon>
        <taxon>Embryophyta</taxon>
        <taxon>Tracheophyta</taxon>
        <taxon>Spermatophyta</taxon>
        <taxon>Magnoliopsida</taxon>
        <taxon>eudicotyledons</taxon>
        <taxon>Gunneridae</taxon>
        <taxon>Pentapetalae</taxon>
        <taxon>asterids</taxon>
        <taxon>lamiids</taxon>
        <taxon>Lamiales</taxon>
        <taxon>Orobanchaceae</taxon>
        <taxon>Buchnereae</taxon>
        <taxon>Striga</taxon>
    </lineage>
</organism>
<accession>A0A9N7NDW8</accession>
<comment type="cofactor">
    <cofactor evidence="1">
        <name>Mg(2+)</name>
        <dbReference type="ChEBI" id="CHEBI:18420"/>
    </cofactor>
</comment>
<dbReference type="InterPro" id="IPR008930">
    <property type="entry name" value="Terpenoid_cyclase/PrenylTrfase"/>
</dbReference>
<dbReference type="InterPro" id="IPR001906">
    <property type="entry name" value="Terpene_synth_N"/>
</dbReference>
<evidence type="ECO:0000256" key="1">
    <source>
        <dbReference type="ARBA" id="ARBA00001946"/>
    </source>
</evidence>
<feature type="domain" description="Terpene synthase N-terminal" evidence="5">
    <location>
        <begin position="5"/>
        <end position="71"/>
    </location>
</feature>
<evidence type="ECO:0000313" key="7">
    <source>
        <dbReference type="Proteomes" id="UP001153555"/>
    </source>
</evidence>
<keyword evidence="7" id="KW-1185">Reference proteome</keyword>
<comment type="caution">
    <text evidence="6">The sequence shown here is derived from an EMBL/GenBank/DDBJ whole genome shotgun (WGS) entry which is preliminary data.</text>
</comment>
<dbReference type="InterPro" id="IPR036965">
    <property type="entry name" value="Terpene_synth_N_sf"/>
</dbReference>
<dbReference type="AlphaFoldDB" id="A0A9N7NDW8"/>
<protein>
    <submittedName>
        <fullName evidence="6">Tricyclene synthase- chloroplastic</fullName>
    </submittedName>
</protein>
<dbReference type="GO" id="GO:0016114">
    <property type="term" value="P:terpenoid biosynthetic process"/>
    <property type="evidence" value="ECO:0007669"/>
    <property type="project" value="InterPro"/>
</dbReference>
<dbReference type="Pfam" id="PF01397">
    <property type="entry name" value="Terpene_synth"/>
    <property type="match status" value="1"/>
</dbReference>